<keyword evidence="1" id="KW-1133">Transmembrane helix</keyword>
<dbReference type="KEGG" id="hau:Haur_1986"/>
<dbReference type="EMBL" id="CP000875">
    <property type="protein sequence ID" value="ABX04629.1"/>
    <property type="molecule type" value="Genomic_DNA"/>
</dbReference>
<dbReference type="AlphaFoldDB" id="A9AVD8"/>
<proteinExistence type="predicted"/>
<dbReference type="eggNOG" id="COG4995">
    <property type="taxonomic scope" value="Bacteria"/>
</dbReference>
<organism evidence="3 4">
    <name type="scientific">Herpetosiphon aurantiacus (strain ATCC 23779 / DSM 785 / 114-95)</name>
    <dbReference type="NCBI Taxonomy" id="316274"/>
    <lineage>
        <taxon>Bacteria</taxon>
        <taxon>Bacillati</taxon>
        <taxon>Chloroflexota</taxon>
        <taxon>Chloroflexia</taxon>
        <taxon>Herpetosiphonales</taxon>
        <taxon>Herpetosiphonaceae</taxon>
        <taxon>Herpetosiphon</taxon>
    </lineage>
</organism>
<evidence type="ECO:0000313" key="4">
    <source>
        <dbReference type="Proteomes" id="UP000000787"/>
    </source>
</evidence>
<evidence type="ECO:0000259" key="2">
    <source>
        <dbReference type="Pfam" id="PF12770"/>
    </source>
</evidence>
<feature type="transmembrane region" description="Helical" evidence="1">
    <location>
        <begin position="469"/>
        <end position="489"/>
    </location>
</feature>
<protein>
    <recommendedName>
        <fullName evidence="2">CHAT domain-containing protein</fullName>
    </recommendedName>
</protein>
<feature type="transmembrane region" description="Helical" evidence="1">
    <location>
        <begin position="648"/>
        <end position="673"/>
    </location>
</feature>
<dbReference type="BioCyc" id="HAUR316274:GHYA-2015-MONOMER"/>
<feature type="transmembrane region" description="Helical" evidence="1">
    <location>
        <begin position="577"/>
        <end position="598"/>
    </location>
</feature>
<feature type="transmembrane region" description="Helical" evidence="1">
    <location>
        <begin position="619"/>
        <end position="642"/>
    </location>
</feature>
<keyword evidence="1" id="KW-0812">Transmembrane</keyword>
<keyword evidence="4" id="KW-1185">Reference proteome</keyword>
<evidence type="ECO:0000256" key="1">
    <source>
        <dbReference type="SAM" id="Phobius"/>
    </source>
</evidence>
<evidence type="ECO:0000313" key="3">
    <source>
        <dbReference type="EMBL" id="ABX04629.1"/>
    </source>
</evidence>
<dbReference type="HOGENOM" id="CLU_403226_0_0_0"/>
<dbReference type="Proteomes" id="UP000000787">
    <property type="component" value="Chromosome"/>
</dbReference>
<gene>
    <name evidence="3" type="ordered locus">Haur_1986</name>
</gene>
<dbReference type="STRING" id="316274.Haur_1986"/>
<sequence length="682" mass="76307">MQYVDLVIKGYLNASNYFQMNVQMRGLVSDGGAVDNIPISLETITKLRERYQRLIKDFHHSIYNHAKPEDPSMSRLLTQAAAVAVYHSADSIESLRALRSACGEFMTVWDTSIKPPALFQEHYHQLWQLGNQMLQMLPGTAKTILRDSIWQTQSRQAKQGLRVILDVAENARSLLDLPWELLVIPTAHQTLAAQGIEPLNEAEFSTRFLFLHHHMVLIRQVSSMLPYQPITIDRNLALQVIAAPLVRSPIDTRSFIAELAPLFAGETLERWWSSDPNTIETLHKRLLEHQPQIVQLLCHGHSPKPEAKLQRHDMLVTYILNNQQVVYRVSSHDLWPILSASARLQLVVLTVCHSSGAQQTEENTATVSNIAYDLVRAGVPMVIGMQGAIAQHAAARFCGVLYTALREGHTIEWAITAARAALSGNRWFIDWTIPVVYRQADQRERPAWHTRLADFLDARLLSPSYRRGFRAAVIVLALGLIIGGLSRAIFWPSQLRVNLELLRTGAFLWAIIGVTCTLLVDHFMTSWRPPHLAPHEIVARRYASRGGMLLGYAIGGWAGALLLGGLFLSIGELISPPIWQALFLGLVGWSSLWGYVVARSESRAAHNNWRLYPQLYVAKNGWLSVYLGMLLLLFIVPLGLLTAYGQSLVGLILSSGLGSAAMGVTALTMIYSFDRERRAKLG</sequence>
<accession>A9AVD8</accession>
<feature type="transmembrane region" description="Helical" evidence="1">
    <location>
        <begin position="501"/>
        <end position="520"/>
    </location>
</feature>
<name>A9AVD8_HERA2</name>
<dbReference type="Pfam" id="PF12770">
    <property type="entry name" value="CHAT"/>
    <property type="match status" value="1"/>
</dbReference>
<keyword evidence="1" id="KW-0472">Membrane</keyword>
<dbReference type="InterPro" id="IPR024983">
    <property type="entry name" value="CHAT_dom"/>
</dbReference>
<feature type="transmembrane region" description="Helical" evidence="1">
    <location>
        <begin position="549"/>
        <end position="571"/>
    </location>
</feature>
<reference evidence="3 4" key="1">
    <citation type="journal article" date="2011" name="Stand. Genomic Sci.">
        <title>Complete genome sequence of the filamentous gliding predatory bacterium Herpetosiphon aurantiacus type strain (114-95(T)).</title>
        <authorList>
            <person name="Kiss H."/>
            <person name="Nett M."/>
            <person name="Domin N."/>
            <person name="Martin K."/>
            <person name="Maresca J.A."/>
            <person name="Copeland A."/>
            <person name="Lapidus A."/>
            <person name="Lucas S."/>
            <person name="Berry K.W."/>
            <person name="Glavina Del Rio T."/>
            <person name="Dalin E."/>
            <person name="Tice H."/>
            <person name="Pitluck S."/>
            <person name="Richardson P."/>
            <person name="Bruce D."/>
            <person name="Goodwin L."/>
            <person name="Han C."/>
            <person name="Detter J.C."/>
            <person name="Schmutz J."/>
            <person name="Brettin T."/>
            <person name="Land M."/>
            <person name="Hauser L."/>
            <person name="Kyrpides N.C."/>
            <person name="Ivanova N."/>
            <person name="Goker M."/>
            <person name="Woyke T."/>
            <person name="Klenk H.P."/>
            <person name="Bryant D.A."/>
        </authorList>
    </citation>
    <scope>NUCLEOTIDE SEQUENCE [LARGE SCALE GENOMIC DNA]</scope>
    <source>
        <strain evidence="4">ATCC 23779 / DSM 785 / 114-95</strain>
    </source>
</reference>
<feature type="domain" description="CHAT" evidence="2">
    <location>
        <begin position="157"/>
        <end position="423"/>
    </location>
</feature>
<dbReference type="InParanoid" id="A9AVD8"/>